<reference evidence="2 3" key="1">
    <citation type="journal article" date="2019" name="Genome Biol. Evol.">
        <title>Insights into the evolution of the New World diploid cottons (Gossypium, subgenus Houzingenia) based on genome sequencing.</title>
        <authorList>
            <person name="Grover C.E."/>
            <person name="Arick M.A. 2nd"/>
            <person name="Thrash A."/>
            <person name="Conover J.L."/>
            <person name="Sanders W.S."/>
            <person name="Peterson D.G."/>
            <person name="Frelichowski J.E."/>
            <person name="Scheffler J.A."/>
            <person name="Scheffler B.E."/>
            <person name="Wendel J.F."/>
        </authorList>
    </citation>
    <scope>NUCLEOTIDE SEQUENCE [LARGE SCALE GENOMIC DNA]</scope>
    <source>
        <strain evidence="2">8</strain>
        <tissue evidence="2">Leaf</tissue>
    </source>
</reference>
<evidence type="ECO:0000313" key="3">
    <source>
        <dbReference type="Proteomes" id="UP000593568"/>
    </source>
</evidence>
<dbReference type="AlphaFoldDB" id="A0A7J9DHL1"/>
<evidence type="ECO:0000259" key="1">
    <source>
        <dbReference type="Pfam" id="PF10536"/>
    </source>
</evidence>
<protein>
    <recommendedName>
        <fullName evidence="1">Aminotransferase-like plant mobile domain-containing protein</fullName>
    </recommendedName>
</protein>
<name>A0A7J9DHL1_9ROSI</name>
<sequence length="114" mass="12889">MIVFWRGSYITYQRTQIPKFMVTCKTRDSYMCLVCSEAANSILHSSTHWWKNGGPRHNFHLPYGECTITLEYVALQLGLPVDGPVVMVPAVVPSKEDLCEAFWKGCRISFTAVG</sequence>
<comment type="caution">
    <text evidence="2">The sequence shown here is derived from an EMBL/GenBank/DDBJ whole genome shotgun (WGS) entry which is preliminary data.</text>
</comment>
<feature type="domain" description="Aminotransferase-like plant mobile" evidence="1">
    <location>
        <begin position="57"/>
        <end position="104"/>
    </location>
</feature>
<gene>
    <name evidence="2" type="ORF">Gotri_022976</name>
</gene>
<dbReference type="EMBL" id="JABEZW010000002">
    <property type="protein sequence ID" value="MBA0760216.1"/>
    <property type="molecule type" value="Genomic_DNA"/>
</dbReference>
<evidence type="ECO:0000313" key="2">
    <source>
        <dbReference type="EMBL" id="MBA0760216.1"/>
    </source>
</evidence>
<dbReference type="Proteomes" id="UP000593568">
    <property type="component" value="Unassembled WGS sequence"/>
</dbReference>
<organism evidence="2 3">
    <name type="scientific">Gossypium trilobum</name>
    <dbReference type="NCBI Taxonomy" id="34281"/>
    <lineage>
        <taxon>Eukaryota</taxon>
        <taxon>Viridiplantae</taxon>
        <taxon>Streptophyta</taxon>
        <taxon>Embryophyta</taxon>
        <taxon>Tracheophyta</taxon>
        <taxon>Spermatophyta</taxon>
        <taxon>Magnoliopsida</taxon>
        <taxon>eudicotyledons</taxon>
        <taxon>Gunneridae</taxon>
        <taxon>Pentapetalae</taxon>
        <taxon>rosids</taxon>
        <taxon>malvids</taxon>
        <taxon>Malvales</taxon>
        <taxon>Malvaceae</taxon>
        <taxon>Malvoideae</taxon>
        <taxon>Gossypium</taxon>
    </lineage>
</organism>
<accession>A0A7J9DHL1</accession>
<dbReference type="Pfam" id="PF10536">
    <property type="entry name" value="PMD"/>
    <property type="match status" value="1"/>
</dbReference>
<proteinExistence type="predicted"/>
<keyword evidence="3" id="KW-1185">Reference proteome</keyword>
<dbReference type="InterPro" id="IPR019557">
    <property type="entry name" value="AminoTfrase-like_pln_mobile"/>
</dbReference>